<name>A0A5M4FD71_9ACTN</name>
<organism evidence="1 2">
    <name type="scientific">Aeromicrobium ginsengisoli</name>
    <dbReference type="NCBI Taxonomy" id="363867"/>
    <lineage>
        <taxon>Bacteria</taxon>
        <taxon>Bacillati</taxon>
        <taxon>Actinomycetota</taxon>
        <taxon>Actinomycetes</taxon>
        <taxon>Propionibacteriales</taxon>
        <taxon>Nocardioidaceae</taxon>
        <taxon>Aeromicrobium</taxon>
    </lineage>
</organism>
<accession>A0A5M4FD71</accession>
<dbReference type="EMBL" id="SDPQ02000002">
    <property type="protein sequence ID" value="KAA1397146.1"/>
    <property type="molecule type" value="Genomic_DNA"/>
</dbReference>
<sequence>MSLTLCVQLWAVPGNEGLLATYEDEVLSLLGDHGARLLQRVRTVERSDGPYEVQIIELPDDAALEAYMADPRRLAAAPLRDRSVARTEITRVTEVATSGQ</sequence>
<reference evidence="1" key="1">
    <citation type="submission" date="2019-09" db="EMBL/GenBank/DDBJ databases">
        <authorList>
            <person name="Li J."/>
        </authorList>
    </citation>
    <scope>NUCLEOTIDE SEQUENCE [LARGE SCALE GENOMIC DNA]</scope>
    <source>
        <strain evidence="1">JCM 14732</strain>
    </source>
</reference>
<dbReference type="OrthoDB" id="9787920at2"/>
<gene>
    <name evidence="1" type="ORF">ESP70_006995</name>
</gene>
<evidence type="ECO:0008006" key="3">
    <source>
        <dbReference type="Google" id="ProtNLM"/>
    </source>
</evidence>
<evidence type="ECO:0000313" key="1">
    <source>
        <dbReference type="EMBL" id="KAA1397146.1"/>
    </source>
</evidence>
<protein>
    <recommendedName>
        <fullName evidence="3">DUF1330 domain-containing protein</fullName>
    </recommendedName>
</protein>
<evidence type="ECO:0000313" key="2">
    <source>
        <dbReference type="Proteomes" id="UP000380867"/>
    </source>
</evidence>
<comment type="caution">
    <text evidence="1">The sequence shown here is derived from an EMBL/GenBank/DDBJ whole genome shotgun (WGS) entry which is preliminary data.</text>
</comment>
<dbReference type="AlphaFoldDB" id="A0A5M4FD71"/>
<keyword evidence="2" id="KW-1185">Reference proteome</keyword>
<dbReference type="Proteomes" id="UP000380867">
    <property type="component" value="Unassembled WGS sequence"/>
</dbReference>
<dbReference type="Gene3D" id="3.30.70.100">
    <property type="match status" value="1"/>
</dbReference>
<dbReference type="RefSeq" id="WP_149688638.1">
    <property type="nucleotide sequence ID" value="NZ_SDPQ02000002.1"/>
</dbReference>
<proteinExistence type="predicted"/>